<comment type="caution">
    <text evidence="1">The sequence shown here is derived from an EMBL/GenBank/DDBJ whole genome shotgun (WGS) entry which is preliminary data.</text>
</comment>
<dbReference type="EMBL" id="QGKY02001015">
    <property type="protein sequence ID" value="KAF2574841.1"/>
    <property type="molecule type" value="Genomic_DNA"/>
</dbReference>
<dbReference type="OrthoDB" id="1919841at2759"/>
<dbReference type="EMBL" id="QGKV02000299">
    <property type="protein sequence ID" value="KAF3593427.1"/>
    <property type="molecule type" value="Genomic_DNA"/>
</dbReference>
<reference evidence="2 3" key="3">
    <citation type="journal article" date="2020" name="BMC Genomics">
        <title>Intraspecific diversification of the crop wild relative Brassica cretica Lam. using demographic model selection.</title>
        <authorList>
            <person name="Kioukis A."/>
            <person name="Michalopoulou V.A."/>
            <person name="Briers L."/>
            <person name="Pirintsos S."/>
            <person name="Studholme D.J."/>
            <person name="Pavlidis P."/>
            <person name="Sarris P.F."/>
        </authorList>
    </citation>
    <scope>NUCLEOTIDE SEQUENCE [LARGE SCALE GENOMIC DNA]</scope>
    <source>
        <strain evidence="3">cv. PFS-1207/04</strain>
        <strain evidence="2">PFS-1207/04</strain>
    </source>
</reference>
<evidence type="ECO:0000313" key="3">
    <source>
        <dbReference type="Proteomes" id="UP000266723"/>
    </source>
</evidence>
<reference evidence="1" key="1">
    <citation type="submission" date="2019-12" db="EMBL/GenBank/DDBJ databases">
        <title>Genome sequencing and annotation of Brassica cretica.</title>
        <authorList>
            <person name="Studholme D.J."/>
            <person name="Sarris P.F."/>
        </authorList>
    </citation>
    <scope>NUCLEOTIDE SEQUENCE</scope>
    <source>
        <strain evidence="1">PFS-102/07</strain>
        <tissue evidence="1">Leaf</tissue>
    </source>
</reference>
<proteinExistence type="predicted"/>
<sequence length="126" mass="13612">MPSSTRSNKEQTLLFSDHARLERTIRKGKHNTSIDNNTCSSTDTRLPLSTETTLQSTAHTHPTSIDISPLTSIDTKPQNMVATLVLIQDAIGNLHDQEGHLRNAAGQKIDDQGAVIPDTDADIAAA</sequence>
<keyword evidence="3" id="KW-1185">Reference proteome</keyword>
<gene>
    <name evidence="2" type="ORF">DY000_02023132</name>
    <name evidence="1" type="ORF">F2Q70_00001521</name>
</gene>
<protein>
    <submittedName>
        <fullName evidence="1">Uncharacterized protein</fullName>
    </submittedName>
</protein>
<accession>A0A8S9IY34</accession>
<evidence type="ECO:0000313" key="1">
    <source>
        <dbReference type="EMBL" id="KAF2574841.1"/>
    </source>
</evidence>
<organism evidence="1">
    <name type="scientific">Brassica cretica</name>
    <name type="common">Mustard</name>
    <dbReference type="NCBI Taxonomy" id="69181"/>
    <lineage>
        <taxon>Eukaryota</taxon>
        <taxon>Viridiplantae</taxon>
        <taxon>Streptophyta</taxon>
        <taxon>Embryophyta</taxon>
        <taxon>Tracheophyta</taxon>
        <taxon>Spermatophyta</taxon>
        <taxon>Magnoliopsida</taxon>
        <taxon>eudicotyledons</taxon>
        <taxon>Gunneridae</taxon>
        <taxon>Pentapetalae</taxon>
        <taxon>rosids</taxon>
        <taxon>malvids</taxon>
        <taxon>Brassicales</taxon>
        <taxon>Brassicaceae</taxon>
        <taxon>Brassiceae</taxon>
        <taxon>Brassica</taxon>
    </lineage>
</organism>
<evidence type="ECO:0000313" key="2">
    <source>
        <dbReference type="EMBL" id="KAF3593427.1"/>
    </source>
</evidence>
<dbReference type="Proteomes" id="UP000266723">
    <property type="component" value="Unassembled WGS sequence"/>
</dbReference>
<reference evidence="2" key="2">
    <citation type="submission" date="2019-12" db="EMBL/GenBank/DDBJ databases">
        <authorList>
            <person name="Studholme D.J."/>
            <person name="Sarris P."/>
        </authorList>
    </citation>
    <scope>NUCLEOTIDE SEQUENCE</scope>
    <source>
        <strain evidence="2">PFS-1207/04</strain>
        <tissue evidence="2">Leaf</tissue>
    </source>
</reference>
<name>A0A8S9IY34_BRACR</name>
<dbReference type="AlphaFoldDB" id="A0A8S9IY34"/>